<reference evidence="2 3" key="1">
    <citation type="journal article" date="2018" name="PLoS Pathog.">
        <title>Evolution of structural diversity of trichothecenes, a family of toxins produced by plant pathogenic and entomopathogenic fungi.</title>
        <authorList>
            <person name="Proctor R.H."/>
            <person name="McCormick S.P."/>
            <person name="Kim H.S."/>
            <person name="Cardoza R.E."/>
            <person name="Stanley A.M."/>
            <person name="Lindo L."/>
            <person name="Kelly A."/>
            <person name="Brown D.W."/>
            <person name="Lee T."/>
            <person name="Vaughan M.M."/>
            <person name="Alexander N.J."/>
            <person name="Busman M."/>
            <person name="Gutierrez S."/>
        </authorList>
    </citation>
    <scope>NUCLEOTIDE SEQUENCE [LARGE SCALE GENOMIC DNA]</scope>
    <source>
        <strain evidence="2 3">NRRL 20695</strain>
    </source>
</reference>
<dbReference type="Proteomes" id="UP000266234">
    <property type="component" value="Unassembled WGS sequence"/>
</dbReference>
<dbReference type="AlphaFoldDB" id="A0A395T2N4"/>
<proteinExistence type="predicted"/>
<dbReference type="OrthoDB" id="5015154at2759"/>
<keyword evidence="1" id="KW-1133">Transmembrane helix</keyword>
<keyword evidence="3" id="KW-1185">Reference proteome</keyword>
<feature type="transmembrane region" description="Helical" evidence="1">
    <location>
        <begin position="27"/>
        <end position="54"/>
    </location>
</feature>
<gene>
    <name evidence="2" type="ORF">FLONG3_2845</name>
</gene>
<evidence type="ECO:0000313" key="2">
    <source>
        <dbReference type="EMBL" id="RGP78940.1"/>
    </source>
</evidence>
<sequence>MWIPSFISYCVHYGWALVKAFPGDLKFIFLSTLPITAFTILLGFINGLILGPWYHGITIEHLDLLVNNMIKVKAYEWFSGPDGVNPFYTPQAPYHVQQLHDPLEWTRTVGMKRPSDWSTNNVGKLASFRDLYRVRRRYSDDPSWHRWIYLSTSADPMSDISDYNPWDKAFSDLLEYRDKHEPLGRSNFNYIACPKNFLCSLWSISGPALIHLTNEPITRNATQERSRKPILDPVSVRVFELPLTEPVIPGSFPTYFEQMRSITASNSTYWTTQMKYSNFDQVRGRSLKVLKGVSEKHPKTYGMLSKIEDKWTRFLAAEETGFIFVPRLVSFAAGAIPSYFGSKYWWQLQQWRKGRQVDKLQEGNDSQSARDAAVKDPVAHQLQLFLDSLSDDDKQKFGKTYRGGALLDKIENGLAKNEWNTQEDVIKKVEDALRR</sequence>
<keyword evidence="1" id="KW-0812">Transmembrane</keyword>
<evidence type="ECO:0000256" key="1">
    <source>
        <dbReference type="SAM" id="Phobius"/>
    </source>
</evidence>
<organism evidence="2 3">
    <name type="scientific">Fusarium longipes</name>
    <dbReference type="NCBI Taxonomy" id="694270"/>
    <lineage>
        <taxon>Eukaryota</taxon>
        <taxon>Fungi</taxon>
        <taxon>Dikarya</taxon>
        <taxon>Ascomycota</taxon>
        <taxon>Pezizomycotina</taxon>
        <taxon>Sordariomycetes</taxon>
        <taxon>Hypocreomycetidae</taxon>
        <taxon>Hypocreales</taxon>
        <taxon>Nectriaceae</taxon>
        <taxon>Fusarium</taxon>
    </lineage>
</organism>
<comment type="caution">
    <text evidence="2">The sequence shown here is derived from an EMBL/GenBank/DDBJ whole genome shotgun (WGS) entry which is preliminary data.</text>
</comment>
<dbReference type="EMBL" id="PXOG01000056">
    <property type="protein sequence ID" value="RGP78940.1"/>
    <property type="molecule type" value="Genomic_DNA"/>
</dbReference>
<evidence type="ECO:0000313" key="3">
    <source>
        <dbReference type="Proteomes" id="UP000266234"/>
    </source>
</evidence>
<keyword evidence="1" id="KW-0472">Membrane</keyword>
<name>A0A395T2N4_9HYPO</name>
<protein>
    <submittedName>
        <fullName evidence="2">Uncharacterized protein</fullName>
    </submittedName>
</protein>
<accession>A0A395T2N4</accession>